<dbReference type="InterPro" id="IPR051791">
    <property type="entry name" value="Pra-immunoreactive"/>
</dbReference>
<accession>D5EIU4</accession>
<dbReference type="GO" id="GO:0005886">
    <property type="term" value="C:plasma membrane"/>
    <property type="evidence" value="ECO:0007669"/>
    <property type="project" value="UniProtKB-SubCell"/>
</dbReference>
<keyword evidence="10" id="KW-1185">Reference proteome</keyword>
<dbReference type="HOGENOM" id="CLU_1254181_0_0_0"/>
<evidence type="ECO:0000256" key="5">
    <source>
        <dbReference type="ARBA" id="ARBA00023136"/>
    </source>
</evidence>
<organism evidence="9 10">
    <name type="scientific">Coraliomargarita akajimensis (strain DSM 45221 / IAM 15411 / JCM 23193 / KCTC 12865 / 04OKA010-24)</name>
    <dbReference type="NCBI Taxonomy" id="583355"/>
    <lineage>
        <taxon>Bacteria</taxon>
        <taxon>Pseudomonadati</taxon>
        <taxon>Verrucomicrobiota</taxon>
        <taxon>Opitutia</taxon>
        <taxon>Puniceicoccales</taxon>
        <taxon>Coraliomargaritaceae</taxon>
        <taxon>Coraliomargarita</taxon>
    </lineage>
</organism>
<dbReference type="InterPro" id="IPR010432">
    <property type="entry name" value="RDD"/>
</dbReference>
<keyword evidence="4 7" id="KW-1133">Transmembrane helix</keyword>
<feature type="transmembrane region" description="Helical" evidence="7">
    <location>
        <begin position="38"/>
        <end position="60"/>
    </location>
</feature>
<evidence type="ECO:0000256" key="4">
    <source>
        <dbReference type="ARBA" id="ARBA00022989"/>
    </source>
</evidence>
<evidence type="ECO:0000256" key="2">
    <source>
        <dbReference type="ARBA" id="ARBA00022475"/>
    </source>
</evidence>
<dbReference type="Pfam" id="PF06271">
    <property type="entry name" value="RDD"/>
    <property type="match status" value="1"/>
</dbReference>
<dbReference type="EMBL" id="CP001998">
    <property type="protein sequence ID" value="ADE54343.1"/>
    <property type="molecule type" value="Genomic_DNA"/>
</dbReference>
<feature type="region of interest" description="Disordered" evidence="6">
    <location>
        <begin position="1"/>
        <end position="23"/>
    </location>
</feature>
<sequence>MSQESPSTPPPLPRRPHQPNNVLDSIFQAGGPMPPAKLWLRILALTLDMALMLGISFIICSRYTLPQEYPDAVQHWQEYEAAAHLWVENQGFQQKIPPPQPSDYLLEVYQHCFETLFFCTWMYFAFSESFFRGLSLGKRTCRIRTISCQTLAPPSIFNGIVRGGTKTMVLLFVPFNLLMIPATLIALRFNKRNQMGHDLLNRTVVVDETAIMQQHSGQNA</sequence>
<protein>
    <submittedName>
        <fullName evidence="9">RDD domain containing protein</fullName>
    </submittedName>
</protein>
<evidence type="ECO:0000256" key="6">
    <source>
        <dbReference type="SAM" id="MobiDB-lite"/>
    </source>
</evidence>
<evidence type="ECO:0000259" key="8">
    <source>
        <dbReference type="Pfam" id="PF06271"/>
    </source>
</evidence>
<dbReference type="STRING" id="583355.Caka_1323"/>
<evidence type="ECO:0000256" key="7">
    <source>
        <dbReference type="SAM" id="Phobius"/>
    </source>
</evidence>
<comment type="subcellular location">
    <subcellularLocation>
        <location evidence="1">Cell membrane</location>
        <topology evidence="1">Multi-pass membrane protein</topology>
    </subcellularLocation>
</comment>
<evidence type="ECO:0000256" key="1">
    <source>
        <dbReference type="ARBA" id="ARBA00004651"/>
    </source>
</evidence>
<reference evidence="9 10" key="1">
    <citation type="journal article" date="2010" name="Stand. Genomic Sci.">
        <title>Complete genome sequence of Coraliomargarita akajimensis type strain (04OKA010-24).</title>
        <authorList>
            <person name="Mavromatis K."/>
            <person name="Abt B."/>
            <person name="Brambilla E."/>
            <person name="Lapidus A."/>
            <person name="Copeland A."/>
            <person name="Deshpande S."/>
            <person name="Nolan M."/>
            <person name="Lucas S."/>
            <person name="Tice H."/>
            <person name="Cheng J.F."/>
            <person name="Han C."/>
            <person name="Detter J.C."/>
            <person name="Woyke T."/>
            <person name="Goodwin L."/>
            <person name="Pitluck S."/>
            <person name="Held B."/>
            <person name="Brettin T."/>
            <person name="Tapia R."/>
            <person name="Ivanova N."/>
            <person name="Mikhailova N."/>
            <person name="Pati A."/>
            <person name="Liolios K."/>
            <person name="Chen A."/>
            <person name="Palaniappan K."/>
            <person name="Land M."/>
            <person name="Hauser L."/>
            <person name="Chang Y.J."/>
            <person name="Jeffries C.D."/>
            <person name="Rohde M."/>
            <person name="Goker M."/>
            <person name="Bristow J."/>
            <person name="Eisen J.A."/>
            <person name="Markowitz V."/>
            <person name="Hugenholtz P."/>
            <person name="Klenk H.P."/>
            <person name="Kyrpides N.C."/>
        </authorList>
    </citation>
    <scope>NUCLEOTIDE SEQUENCE [LARGE SCALE GENOMIC DNA]</scope>
    <source>
        <strain evidence="10">DSM 45221 / IAM 15411 / JCM 23193 / KCTC 12865</strain>
    </source>
</reference>
<keyword evidence="2" id="KW-1003">Cell membrane</keyword>
<evidence type="ECO:0000256" key="3">
    <source>
        <dbReference type="ARBA" id="ARBA00022692"/>
    </source>
</evidence>
<dbReference type="RefSeq" id="WP_013043065.1">
    <property type="nucleotide sequence ID" value="NC_014008.1"/>
</dbReference>
<name>D5EIU4_CORAD</name>
<feature type="transmembrane region" description="Helical" evidence="7">
    <location>
        <begin position="168"/>
        <end position="187"/>
    </location>
</feature>
<proteinExistence type="predicted"/>
<dbReference type="OrthoDB" id="9793824at2"/>
<feature type="domain" description="RDD" evidence="8">
    <location>
        <begin position="36"/>
        <end position="200"/>
    </location>
</feature>
<gene>
    <name evidence="9" type="ordered locus">Caka_1323</name>
</gene>
<evidence type="ECO:0000313" key="9">
    <source>
        <dbReference type="EMBL" id="ADE54343.1"/>
    </source>
</evidence>
<evidence type="ECO:0000313" key="10">
    <source>
        <dbReference type="Proteomes" id="UP000000925"/>
    </source>
</evidence>
<keyword evidence="5 7" id="KW-0472">Membrane</keyword>
<keyword evidence="3 7" id="KW-0812">Transmembrane</keyword>
<dbReference type="AlphaFoldDB" id="D5EIU4"/>
<dbReference type="Proteomes" id="UP000000925">
    <property type="component" value="Chromosome"/>
</dbReference>
<dbReference type="KEGG" id="caa:Caka_1323"/>
<dbReference type="PANTHER" id="PTHR36115">
    <property type="entry name" value="PROLINE-RICH ANTIGEN HOMOLOG-RELATED"/>
    <property type="match status" value="1"/>
</dbReference>
<dbReference type="eggNOG" id="COG1714">
    <property type="taxonomic scope" value="Bacteria"/>
</dbReference>